<keyword evidence="3" id="KW-0732">Signal</keyword>
<name>A0A521CJ29_9ACTN</name>
<dbReference type="Proteomes" id="UP000317484">
    <property type="component" value="Unassembled WGS sequence"/>
</dbReference>
<evidence type="ECO:0000313" key="5">
    <source>
        <dbReference type="Proteomes" id="UP000317484"/>
    </source>
</evidence>
<feature type="transmembrane region" description="Helical" evidence="2">
    <location>
        <begin position="389"/>
        <end position="408"/>
    </location>
</feature>
<keyword evidence="2" id="KW-0472">Membrane</keyword>
<evidence type="ECO:0000256" key="3">
    <source>
        <dbReference type="SAM" id="SignalP"/>
    </source>
</evidence>
<feature type="compositionally biased region" description="Low complexity" evidence="1">
    <location>
        <begin position="420"/>
        <end position="436"/>
    </location>
</feature>
<dbReference type="AlphaFoldDB" id="A0A521CJ29"/>
<accession>A0A521CJ29</accession>
<proteinExistence type="predicted"/>
<protein>
    <recommendedName>
        <fullName evidence="6">Trypsin-like peptidase domain-containing protein</fullName>
    </recommendedName>
</protein>
<keyword evidence="2" id="KW-0812">Transmembrane</keyword>
<evidence type="ECO:0000256" key="2">
    <source>
        <dbReference type="SAM" id="Phobius"/>
    </source>
</evidence>
<evidence type="ECO:0000313" key="4">
    <source>
        <dbReference type="EMBL" id="SMO58761.1"/>
    </source>
</evidence>
<feature type="signal peptide" evidence="3">
    <location>
        <begin position="1"/>
        <end position="37"/>
    </location>
</feature>
<feature type="compositionally biased region" description="Low complexity" evidence="1">
    <location>
        <begin position="445"/>
        <end position="472"/>
    </location>
</feature>
<keyword evidence="2" id="KW-1133">Transmembrane helix</keyword>
<dbReference type="RefSeq" id="WP_142457588.1">
    <property type="nucleotide sequence ID" value="NZ_FXTJ01000002.1"/>
</dbReference>
<feature type="compositionally biased region" description="Pro residues" evidence="1">
    <location>
        <begin position="479"/>
        <end position="492"/>
    </location>
</feature>
<reference evidence="4 5" key="1">
    <citation type="submission" date="2017-05" db="EMBL/GenBank/DDBJ databases">
        <authorList>
            <person name="Varghese N."/>
            <person name="Submissions S."/>
        </authorList>
    </citation>
    <scope>NUCLEOTIDE SEQUENCE [LARGE SCALE GENOMIC DNA]</scope>
    <source>
        <strain evidence="4 5">DSM 46834</strain>
    </source>
</reference>
<organism evidence="4 5">
    <name type="scientific">Geodermatophilus aquaeductus</name>
    <dbReference type="NCBI Taxonomy" id="1564161"/>
    <lineage>
        <taxon>Bacteria</taxon>
        <taxon>Bacillati</taxon>
        <taxon>Actinomycetota</taxon>
        <taxon>Actinomycetes</taxon>
        <taxon>Geodermatophilales</taxon>
        <taxon>Geodermatophilaceae</taxon>
        <taxon>Geodermatophilus</taxon>
    </lineage>
</organism>
<sequence>MAAAPIRRPGPALAALTAALTAVLAVVLAAAGPPASAAPAPDEPAAVAVGREGSRAALVRIEVTAITTIVHLDHSTGALHVIDGRYQIRQGQATGVVTAGDGVVATLHRELAVDVDRVVVPAANRLFVERFGATLEAGQDARGRTRALEPHLDVHLQDCYVQRVDHCFTVPQMQYDVVLLTDPPRRVRALLVNDPQAPTDVALLRIGGASMPTAALSADGAVPADAELLGFDADVPDDPAQQSGWRPVSVPVGVDGTALSAAPEADLAGALDRGLTGGPVVDPSTGAVLGLADLDRAGGGTGVVGADAVRSALDDAGVEVGSSPFDVAFRGGLTLLGDGDAAAATRQLELAGDYFDSALAAEHARTAAAAADAAPGGPAAAAEDGGAALWPWLAAGGALLLALALLWASLRRSRRRRPEPGGSWSPPAVPAPLGAGPPDGPAPPARTTAVPPVPVPSARHAAAPVPVGAGAAETEIRPPQRPPGRPSVPPGRPSLAPGAPDAYCVQCGHPRARSGHYCGRCGSPVGT</sequence>
<feature type="chain" id="PRO_5022139221" description="Trypsin-like peptidase domain-containing protein" evidence="3">
    <location>
        <begin position="38"/>
        <end position="527"/>
    </location>
</feature>
<evidence type="ECO:0000256" key="1">
    <source>
        <dbReference type="SAM" id="MobiDB-lite"/>
    </source>
</evidence>
<dbReference type="EMBL" id="FXTJ01000002">
    <property type="protein sequence ID" value="SMO58761.1"/>
    <property type="molecule type" value="Genomic_DNA"/>
</dbReference>
<feature type="region of interest" description="Disordered" evidence="1">
    <location>
        <begin position="415"/>
        <end position="501"/>
    </location>
</feature>
<gene>
    <name evidence="4" type="ORF">SAMN06273567_102396</name>
</gene>
<keyword evidence="5" id="KW-1185">Reference proteome</keyword>
<evidence type="ECO:0008006" key="6">
    <source>
        <dbReference type="Google" id="ProtNLM"/>
    </source>
</evidence>